<dbReference type="SUPFAM" id="SSF55298">
    <property type="entry name" value="YjgF-like"/>
    <property type="match status" value="1"/>
</dbReference>
<dbReference type="Gene3D" id="3.30.1330.40">
    <property type="entry name" value="RutC-like"/>
    <property type="match status" value="1"/>
</dbReference>
<dbReference type="Proteomes" id="UP000002630">
    <property type="component" value="Linkage Group LG16"/>
</dbReference>
<proteinExistence type="predicted"/>
<dbReference type="PANTHER" id="PTHR43760">
    <property type="entry name" value="ENDORIBONUCLEASE-RELATED"/>
    <property type="match status" value="1"/>
</dbReference>
<protein>
    <submittedName>
        <fullName evidence="1">Translation Initiation Inhibitor</fullName>
    </submittedName>
</protein>
<sequence>MLTHAYNNTSRSLLFSSPFFFRQRAPSFSPIITFLCGQPQRLPLELNDDDGDWRCRGKAQAAGHHAARGNYVLHRRSGDTLYMSGHLPKAPDGTLTTGKVGSDLEIEQGAEAARLVAINLITTMKAAAGDLDKIRLVKITGFVRSADGFTGQSAVLNGASDLLLEVFGREKGAHARSAVGVNALPLGVCVEIEAIAEVVS</sequence>
<dbReference type="InterPro" id="IPR013813">
    <property type="entry name" value="Endoribo_LPSP/chorism_mut-like"/>
</dbReference>
<dbReference type="CDD" id="cd02199">
    <property type="entry name" value="YjgF_YER057c_UK114_like_1"/>
    <property type="match status" value="1"/>
</dbReference>
<dbReference type="Pfam" id="PF01042">
    <property type="entry name" value="Ribonuc_L-PSP"/>
    <property type="match status" value="1"/>
</dbReference>
<evidence type="ECO:0000313" key="2">
    <source>
        <dbReference type="Proteomes" id="UP000002630"/>
    </source>
</evidence>
<accession>D8LF39</accession>
<dbReference type="PANTHER" id="PTHR43760:SF1">
    <property type="entry name" value="ENDORIBONUCLEASE L-PSP_CHORISMATE MUTASE-LIKE DOMAIN-CONTAINING PROTEIN"/>
    <property type="match status" value="1"/>
</dbReference>
<dbReference type="EMBL" id="FN649741">
    <property type="protein sequence ID" value="CBN78637.1"/>
    <property type="molecule type" value="Genomic_DNA"/>
</dbReference>
<dbReference type="OMA" id="HPYVING"/>
<name>D8LF39_ECTSI</name>
<reference evidence="1 2" key="1">
    <citation type="journal article" date="2010" name="Nature">
        <title>The Ectocarpus genome and the independent evolution of multicellularity in brown algae.</title>
        <authorList>
            <person name="Cock J.M."/>
            <person name="Sterck L."/>
            <person name="Rouze P."/>
            <person name="Scornet D."/>
            <person name="Allen A.E."/>
            <person name="Amoutzias G."/>
            <person name="Anthouard V."/>
            <person name="Artiguenave F."/>
            <person name="Aury J.M."/>
            <person name="Badger J.H."/>
            <person name="Beszteri B."/>
            <person name="Billiau K."/>
            <person name="Bonnet E."/>
            <person name="Bothwell J.H."/>
            <person name="Bowler C."/>
            <person name="Boyen C."/>
            <person name="Brownlee C."/>
            <person name="Carrano C.J."/>
            <person name="Charrier B."/>
            <person name="Cho G.Y."/>
            <person name="Coelho S.M."/>
            <person name="Collen J."/>
            <person name="Corre E."/>
            <person name="Da Silva C."/>
            <person name="Delage L."/>
            <person name="Delaroque N."/>
            <person name="Dittami S.M."/>
            <person name="Doulbeau S."/>
            <person name="Elias M."/>
            <person name="Farnham G."/>
            <person name="Gachon C.M."/>
            <person name="Gschloessl B."/>
            <person name="Heesch S."/>
            <person name="Jabbari K."/>
            <person name="Jubin C."/>
            <person name="Kawai H."/>
            <person name="Kimura K."/>
            <person name="Kloareg B."/>
            <person name="Kupper F.C."/>
            <person name="Lang D."/>
            <person name="Le Bail A."/>
            <person name="Leblanc C."/>
            <person name="Lerouge P."/>
            <person name="Lohr M."/>
            <person name="Lopez P.J."/>
            <person name="Martens C."/>
            <person name="Maumus F."/>
            <person name="Michel G."/>
            <person name="Miranda-Saavedra D."/>
            <person name="Morales J."/>
            <person name="Moreau H."/>
            <person name="Motomura T."/>
            <person name="Nagasato C."/>
            <person name="Napoli C.A."/>
            <person name="Nelson D.R."/>
            <person name="Nyvall-Collen P."/>
            <person name="Peters A.F."/>
            <person name="Pommier C."/>
            <person name="Potin P."/>
            <person name="Poulain J."/>
            <person name="Quesneville H."/>
            <person name="Read B."/>
            <person name="Rensing S.A."/>
            <person name="Ritter A."/>
            <person name="Rousvoal S."/>
            <person name="Samanta M."/>
            <person name="Samson G."/>
            <person name="Schroeder D.C."/>
            <person name="Segurens B."/>
            <person name="Strittmatter M."/>
            <person name="Tonon T."/>
            <person name="Tregear J.W."/>
            <person name="Valentin K."/>
            <person name="von Dassow P."/>
            <person name="Yamagishi T."/>
            <person name="Van de Peer Y."/>
            <person name="Wincker P."/>
        </authorList>
    </citation>
    <scope>NUCLEOTIDE SEQUENCE [LARGE SCALE GENOMIC DNA]</scope>
    <source>
        <strain evidence="2">Ec32 / CCAP1310/4</strain>
    </source>
</reference>
<organism evidence="1 2">
    <name type="scientific">Ectocarpus siliculosus</name>
    <name type="common">Brown alga</name>
    <name type="synonym">Conferva siliculosa</name>
    <dbReference type="NCBI Taxonomy" id="2880"/>
    <lineage>
        <taxon>Eukaryota</taxon>
        <taxon>Sar</taxon>
        <taxon>Stramenopiles</taxon>
        <taxon>Ochrophyta</taxon>
        <taxon>PX clade</taxon>
        <taxon>Phaeophyceae</taxon>
        <taxon>Ectocarpales</taxon>
        <taxon>Ectocarpaceae</taxon>
        <taxon>Ectocarpus</taxon>
    </lineage>
</organism>
<dbReference type="OrthoDB" id="309640at2759"/>
<gene>
    <name evidence="1" type="ORF">Esi_0141_0010</name>
</gene>
<dbReference type="STRING" id="2880.D8LF39"/>
<evidence type="ECO:0000313" key="1">
    <source>
        <dbReference type="EMBL" id="CBN78637.1"/>
    </source>
</evidence>
<dbReference type="EMBL" id="FN648007">
    <property type="protein sequence ID" value="CBN78637.1"/>
    <property type="molecule type" value="Genomic_DNA"/>
</dbReference>
<keyword evidence="2" id="KW-1185">Reference proteome</keyword>
<dbReference type="InterPro" id="IPR006175">
    <property type="entry name" value="YjgF/YER057c/UK114"/>
</dbReference>
<dbReference type="eggNOG" id="ENOG502QS7E">
    <property type="taxonomic scope" value="Eukaryota"/>
</dbReference>
<dbReference type="InParanoid" id="D8LF39"/>
<dbReference type="InterPro" id="IPR035959">
    <property type="entry name" value="RutC-like_sf"/>
</dbReference>
<dbReference type="AlphaFoldDB" id="D8LF39"/>